<feature type="compositionally biased region" description="Acidic residues" evidence="6">
    <location>
        <begin position="156"/>
        <end position="168"/>
    </location>
</feature>
<gene>
    <name evidence="8" type="ORF">CEY00_Acc12143</name>
</gene>
<dbReference type="PROSITE" id="PS50600">
    <property type="entry name" value="ULP_PROTEASE"/>
    <property type="match status" value="1"/>
</dbReference>
<dbReference type="EMBL" id="NKQK01000011">
    <property type="protein sequence ID" value="PSS17356.1"/>
    <property type="molecule type" value="Genomic_DNA"/>
</dbReference>
<dbReference type="PANTHER" id="PTHR47764">
    <property type="entry name" value="UBIQUITIN-LIKE-SPECIFIC PROTEASE 2B-RELATED"/>
    <property type="match status" value="1"/>
</dbReference>
<feature type="region of interest" description="Disordered" evidence="6">
    <location>
        <begin position="133"/>
        <end position="178"/>
    </location>
</feature>
<dbReference type="Gene3D" id="3.30.310.130">
    <property type="entry name" value="Ubiquitin-related"/>
    <property type="match status" value="1"/>
</dbReference>
<feature type="domain" description="Ubiquitin-like protease family profile" evidence="7">
    <location>
        <begin position="398"/>
        <end position="592"/>
    </location>
</feature>
<comment type="function">
    <text evidence="5">Protease that catalyzes two essential functions in the SUMO pathway: processing of full-length SUMOs to their mature forms and deconjugation of SUMO from targeted proteins.</text>
</comment>
<dbReference type="InterPro" id="IPR038765">
    <property type="entry name" value="Papain-like_cys_pep_sf"/>
</dbReference>
<dbReference type="InterPro" id="IPR057375">
    <property type="entry name" value="ULP2A/B_PH"/>
</dbReference>
<dbReference type="SUPFAM" id="SSF54001">
    <property type="entry name" value="Cysteine proteinases"/>
    <property type="match status" value="1"/>
</dbReference>
<dbReference type="Gene3D" id="1.10.418.20">
    <property type="match status" value="1"/>
</dbReference>
<dbReference type="PANTHER" id="PTHR47764:SF2">
    <property type="entry name" value="UBIQUITIN-LIKE PROTEASE FAMILY PROFILE DOMAIN-CONTAINING PROTEIN"/>
    <property type="match status" value="1"/>
</dbReference>
<reference evidence="8 9" key="1">
    <citation type="submission" date="2017-07" db="EMBL/GenBank/DDBJ databases">
        <title>An improved, manually edited Actinidia chinensis var. chinensis (kiwifruit) genome highlights the challenges associated with draft genomes and gene prediction in plants.</title>
        <authorList>
            <person name="Pilkington S."/>
            <person name="Crowhurst R."/>
            <person name="Hilario E."/>
            <person name="Nardozza S."/>
            <person name="Fraser L."/>
            <person name="Peng Y."/>
            <person name="Gunaseelan K."/>
            <person name="Simpson R."/>
            <person name="Tahir J."/>
            <person name="Deroles S."/>
            <person name="Templeton K."/>
            <person name="Luo Z."/>
            <person name="Davy M."/>
            <person name="Cheng C."/>
            <person name="Mcneilage M."/>
            <person name="Scaglione D."/>
            <person name="Liu Y."/>
            <person name="Zhang Q."/>
            <person name="Datson P."/>
            <person name="De Silva N."/>
            <person name="Gardiner S."/>
            <person name="Bassett H."/>
            <person name="Chagne D."/>
            <person name="Mccallum J."/>
            <person name="Dzierzon H."/>
            <person name="Deng C."/>
            <person name="Wang Y.-Y."/>
            <person name="Barron N."/>
            <person name="Manako K."/>
            <person name="Bowen J."/>
            <person name="Foster T."/>
            <person name="Erridge Z."/>
            <person name="Tiffin H."/>
            <person name="Waite C."/>
            <person name="Davies K."/>
            <person name="Grierson E."/>
            <person name="Laing W."/>
            <person name="Kirk R."/>
            <person name="Chen X."/>
            <person name="Wood M."/>
            <person name="Montefiori M."/>
            <person name="Brummell D."/>
            <person name="Schwinn K."/>
            <person name="Catanach A."/>
            <person name="Fullerton C."/>
            <person name="Li D."/>
            <person name="Meiyalaghan S."/>
            <person name="Nieuwenhuizen N."/>
            <person name="Read N."/>
            <person name="Prakash R."/>
            <person name="Hunter D."/>
            <person name="Zhang H."/>
            <person name="Mckenzie M."/>
            <person name="Knabel M."/>
            <person name="Harris A."/>
            <person name="Allan A."/>
            <person name="Chen A."/>
            <person name="Janssen B."/>
            <person name="Plunkett B."/>
            <person name="Dwamena C."/>
            <person name="Voogd C."/>
            <person name="Leif D."/>
            <person name="Lafferty D."/>
            <person name="Souleyre E."/>
            <person name="Varkonyi-Gasic E."/>
            <person name="Gambi F."/>
            <person name="Hanley J."/>
            <person name="Yao J.-L."/>
            <person name="Cheung J."/>
            <person name="David K."/>
            <person name="Warren B."/>
            <person name="Marsh K."/>
            <person name="Snowden K."/>
            <person name="Lin-Wang K."/>
            <person name="Brian L."/>
            <person name="Martinez-Sanchez M."/>
            <person name="Wang M."/>
            <person name="Ileperuma N."/>
            <person name="Macnee N."/>
            <person name="Campin R."/>
            <person name="Mcatee P."/>
            <person name="Drummond R."/>
            <person name="Espley R."/>
            <person name="Ireland H."/>
            <person name="Wu R."/>
            <person name="Atkinson R."/>
            <person name="Karunairetnam S."/>
            <person name="Bulley S."/>
            <person name="Chunkath S."/>
            <person name="Hanley Z."/>
            <person name="Storey R."/>
            <person name="Thrimawithana A."/>
            <person name="Thomson S."/>
            <person name="David C."/>
            <person name="Testolin R."/>
        </authorList>
    </citation>
    <scope>NUCLEOTIDE SEQUENCE [LARGE SCALE GENOMIC DNA]</scope>
    <source>
        <strain evidence="9">cv. Red5</strain>
        <tissue evidence="8">Young leaf</tissue>
    </source>
</reference>
<evidence type="ECO:0000313" key="9">
    <source>
        <dbReference type="Proteomes" id="UP000241394"/>
    </source>
</evidence>
<evidence type="ECO:0000313" key="8">
    <source>
        <dbReference type="EMBL" id="PSS17356.1"/>
    </source>
</evidence>
<dbReference type="Gramene" id="PSS17356">
    <property type="protein sequence ID" value="PSS17356"/>
    <property type="gene ID" value="CEY00_Acc12143"/>
</dbReference>
<dbReference type="Pfam" id="PF25352">
    <property type="entry name" value="PH_ULP"/>
    <property type="match status" value="1"/>
</dbReference>
<keyword evidence="9" id="KW-1185">Reference proteome</keyword>
<evidence type="ECO:0000256" key="5">
    <source>
        <dbReference type="ARBA" id="ARBA00057729"/>
    </source>
</evidence>
<feature type="region of interest" description="Disordered" evidence="6">
    <location>
        <begin position="957"/>
        <end position="1081"/>
    </location>
</feature>
<dbReference type="InParanoid" id="A0A2R6QY85"/>
<dbReference type="InterPro" id="IPR003653">
    <property type="entry name" value="Peptidase_C48_C"/>
</dbReference>
<protein>
    <submittedName>
        <fullName evidence="8">Ubiquitin-like-specific protease 2B</fullName>
    </submittedName>
</protein>
<dbReference type="STRING" id="1590841.A0A2R6QY85"/>
<name>A0A2R6QY85_ACTCC</name>
<feature type="compositionally biased region" description="Polar residues" evidence="6">
    <location>
        <begin position="971"/>
        <end position="986"/>
    </location>
</feature>
<feature type="compositionally biased region" description="Polar residues" evidence="6">
    <location>
        <begin position="139"/>
        <end position="149"/>
    </location>
</feature>
<accession>A0A2R6QY85</accession>
<dbReference type="OrthoDB" id="442460at2759"/>
<dbReference type="GO" id="GO:0008234">
    <property type="term" value="F:cysteine-type peptidase activity"/>
    <property type="evidence" value="ECO:0007669"/>
    <property type="project" value="InterPro"/>
</dbReference>
<reference evidence="9" key="2">
    <citation type="journal article" date="2018" name="BMC Genomics">
        <title>A manually annotated Actinidia chinensis var. chinensis (kiwifruit) genome highlights the challenges associated with draft genomes and gene prediction in plants.</title>
        <authorList>
            <person name="Pilkington S.M."/>
            <person name="Crowhurst R."/>
            <person name="Hilario E."/>
            <person name="Nardozza S."/>
            <person name="Fraser L."/>
            <person name="Peng Y."/>
            <person name="Gunaseelan K."/>
            <person name="Simpson R."/>
            <person name="Tahir J."/>
            <person name="Deroles S.C."/>
            <person name="Templeton K."/>
            <person name="Luo Z."/>
            <person name="Davy M."/>
            <person name="Cheng C."/>
            <person name="McNeilage M."/>
            <person name="Scaglione D."/>
            <person name="Liu Y."/>
            <person name="Zhang Q."/>
            <person name="Datson P."/>
            <person name="De Silva N."/>
            <person name="Gardiner S.E."/>
            <person name="Bassett H."/>
            <person name="Chagne D."/>
            <person name="McCallum J."/>
            <person name="Dzierzon H."/>
            <person name="Deng C."/>
            <person name="Wang Y.Y."/>
            <person name="Barron L."/>
            <person name="Manako K."/>
            <person name="Bowen J."/>
            <person name="Foster T.M."/>
            <person name="Erridge Z.A."/>
            <person name="Tiffin H."/>
            <person name="Waite C.N."/>
            <person name="Davies K.M."/>
            <person name="Grierson E.P."/>
            <person name="Laing W.A."/>
            <person name="Kirk R."/>
            <person name="Chen X."/>
            <person name="Wood M."/>
            <person name="Montefiori M."/>
            <person name="Brummell D.A."/>
            <person name="Schwinn K.E."/>
            <person name="Catanach A."/>
            <person name="Fullerton C."/>
            <person name="Li D."/>
            <person name="Meiyalaghan S."/>
            <person name="Nieuwenhuizen N."/>
            <person name="Read N."/>
            <person name="Prakash R."/>
            <person name="Hunter D."/>
            <person name="Zhang H."/>
            <person name="McKenzie M."/>
            <person name="Knabel M."/>
            <person name="Harris A."/>
            <person name="Allan A.C."/>
            <person name="Gleave A."/>
            <person name="Chen A."/>
            <person name="Janssen B.J."/>
            <person name="Plunkett B."/>
            <person name="Ampomah-Dwamena C."/>
            <person name="Voogd C."/>
            <person name="Leif D."/>
            <person name="Lafferty D."/>
            <person name="Souleyre E.J.F."/>
            <person name="Varkonyi-Gasic E."/>
            <person name="Gambi F."/>
            <person name="Hanley J."/>
            <person name="Yao J.L."/>
            <person name="Cheung J."/>
            <person name="David K.M."/>
            <person name="Warren B."/>
            <person name="Marsh K."/>
            <person name="Snowden K.C."/>
            <person name="Lin-Wang K."/>
            <person name="Brian L."/>
            <person name="Martinez-Sanchez M."/>
            <person name="Wang M."/>
            <person name="Ileperuma N."/>
            <person name="Macnee N."/>
            <person name="Campin R."/>
            <person name="McAtee P."/>
            <person name="Drummond R.S.M."/>
            <person name="Espley R.V."/>
            <person name="Ireland H.S."/>
            <person name="Wu R."/>
            <person name="Atkinson R.G."/>
            <person name="Karunairetnam S."/>
            <person name="Bulley S."/>
            <person name="Chunkath S."/>
            <person name="Hanley Z."/>
            <person name="Storey R."/>
            <person name="Thrimawithana A.H."/>
            <person name="Thomson S."/>
            <person name="David C."/>
            <person name="Testolin R."/>
            <person name="Huang H."/>
            <person name="Hellens R.P."/>
            <person name="Schaffer R.J."/>
        </authorList>
    </citation>
    <scope>NUCLEOTIDE SEQUENCE [LARGE SCALE GENOMIC DNA]</scope>
    <source>
        <strain evidence="9">cv. Red5</strain>
    </source>
</reference>
<proteinExistence type="inferred from homology"/>
<evidence type="ECO:0000259" key="7">
    <source>
        <dbReference type="PROSITE" id="PS50600"/>
    </source>
</evidence>
<dbReference type="FunFam" id="3.30.310.130:FF:000006">
    <property type="entry name" value="Probable ubiquitin-like-specific protease 2B"/>
    <property type="match status" value="1"/>
</dbReference>
<evidence type="ECO:0000256" key="4">
    <source>
        <dbReference type="ARBA" id="ARBA00022801"/>
    </source>
</evidence>
<feature type="compositionally biased region" description="Basic and acidic residues" evidence="6">
    <location>
        <begin position="830"/>
        <end position="844"/>
    </location>
</feature>
<feature type="compositionally biased region" description="Basic and acidic residues" evidence="6">
    <location>
        <begin position="1032"/>
        <end position="1044"/>
    </location>
</feature>
<keyword evidence="3" id="KW-0833">Ubl conjugation pathway</keyword>
<feature type="region of interest" description="Disordered" evidence="6">
    <location>
        <begin position="830"/>
        <end position="851"/>
    </location>
</feature>
<feature type="compositionally biased region" description="Acidic residues" evidence="6">
    <location>
        <begin position="992"/>
        <end position="1003"/>
    </location>
</feature>
<dbReference type="GO" id="GO:0006508">
    <property type="term" value="P:proteolysis"/>
    <property type="evidence" value="ECO:0007669"/>
    <property type="project" value="UniProtKB-KW"/>
</dbReference>
<dbReference type="AlphaFoldDB" id="A0A2R6QY85"/>
<dbReference type="OMA" id="LMENVEC"/>
<comment type="caution">
    <text evidence="8">The sequence shown here is derived from an EMBL/GenBank/DDBJ whole genome shotgun (WGS) entry which is preliminary data.</text>
</comment>
<organism evidence="8 9">
    <name type="scientific">Actinidia chinensis var. chinensis</name>
    <name type="common">Chinese soft-hair kiwi</name>
    <dbReference type="NCBI Taxonomy" id="1590841"/>
    <lineage>
        <taxon>Eukaryota</taxon>
        <taxon>Viridiplantae</taxon>
        <taxon>Streptophyta</taxon>
        <taxon>Embryophyta</taxon>
        <taxon>Tracheophyta</taxon>
        <taxon>Spermatophyta</taxon>
        <taxon>Magnoliopsida</taxon>
        <taxon>eudicotyledons</taxon>
        <taxon>Gunneridae</taxon>
        <taxon>Pentapetalae</taxon>
        <taxon>asterids</taxon>
        <taxon>Ericales</taxon>
        <taxon>Actinidiaceae</taxon>
        <taxon>Actinidia</taxon>
    </lineage>
</organism>
<evidence type="ECO:0000256" key="1">
    <source>
        <dbReference type="ARBA" id="ARBA00005234"/>
    </source>
</evidence>
<evidence type="ECO:0000256" key="3">
    <source>
        <dbReference type="ARBA" id="ARBA00022786"/>
    </source>
</evidence>
<keyword evidence="2 8" id="KW-0645">Protease</keyword>
<evidence type="ECO:0000256" key="6">
    <source>
        <dbReference type="SAM" id="MobiDB-lite"/>
    </source>
</evidence>
<sequence length="1081" mass="120005">MKSDCKSFEVFDFKPEDEFTEIADAKYVSKFKNPSAMDKYSFLQNVARGTSVQSKEMGDLPCVDIDAIDNDHNCDNAFSSVPLGVNGDDLATKQMCGLDDVLLFNSTSQEQHPQLIPDKSGSFSAQLEPIASTPAAASPGNSQLNCALQESSSSDESVDVIPDADESMSESSPSTSDILEDDVTLNGHGPSSDYCFGGWEMGNSNVAVVCPDYIVYRGRYCTEGVLVFSSNCVELKGSTAYENQGTFSFQWRIDDIVDIESQWSARLRVAMVKLRLISKDAIQVEGGQGTSVIEELQFTAVELNWYKKQEEIMSLDVRYKALWNAVFDSDIGRDREALPGQNGISISRKRYFPDSDIGRDREALPGQNGISISRKRYFPDFDEPFEEVVYPKGDSDAVAISKRDVDLLQPDTFVNDTIIDFYIKYLKNEMQPEERHRFHFFNSFFFRKLIDLDKDPLSAFESKAAFQRVRKWTRKVNLFEKDYVFIPVNFNYHWSLIVVCHPGEVAKSQDEGMEKSFKVPCILHMDSIKGTHSGLKDLVQSYLWEEWRERQKEASEDISSKFFNLRFVPLELPQQQNSFDCGLFLLHYAECFLKDAPLNFNPFEITMFSNFLNVDWFPAAEPSLKRVHIQNLICKILETENSAATCSGNRSASISTYPQSNNEIETGVELISERCSPSKSCRKNLDSSPADRGIEITLLPAASECAGDSGLVLREFFEAGDTTESFLDGPFQTFDRAASFNEFKGVISSVEEDAEAGGQFVYSESHMTDFQQTAEIGPEACVFPYSSRGFGAETSWNPGIHESGSKDIDTSSETSNCAFDDPLEVEAEGKHIAGEDRGGEEKIDQPGSPSMENVECLRETLGSATIEMVDIAHSLSSDHIVDSNGNANQPRSPLMENVECLRETLGSATIEMVDIAHSQSSDHIVDSNGNANQPRSPLMENVECLTESLASVPSEMLDVADTPPSDHVLDSNGNANHPISSPTTLVGSHEDGDVEENGDDTCAEDCLVGDTSLSETNGQEVLERVDDDLVPEPERQEASKRIGDDLVPESEDVQPAKRLRLSPPSEGERTLKRSLSKDQLL</sequence>
<dbReference type="Pfam" id="PF02902">
    <property type="entry name" value="Peptidase_C48"/>
    <property type="match status" value="1"/>
</dbReference>
<dbReference type="FunCoup" id="A0A2R6QY85">
    <property type="interactions" value="3855"/>
</dbReference>
<dbReference type="Proteomes" id="UP000241394">
    <property type="component" value="Chromosome LG11"/>
</dbReference>
<evidence type="ECO:0000256" key="2">
    <source>
        <dbReference type="ARBA" id="ARBA00022670"/>
    </source>
</evidence>
<comment type="similarity">
    <text evidence="1">Belongs to the peptidase C48 family.</text>
</comment>
<keyword evidence="4" id="KW-0378">Hydrolase</keyword>